<dbReference type="PANTHER" id="PTHR47199">
    <property type="entry name" value="PHOTOSYSTEM II STABILITY/ASSEMBLY FACTOR HCF136, CHLOROPLASTIC"/>
    <property type="match status" value="1"/>
</dbReference>
<dbReference type="CDD" id="cd15482">
    <property type="entry name" value="Sialidase_non-viral"/>
    <property type="match status" value="1"/>
</dbReference>
<proteinExistence type="predicted"/>
<evidence type="ECO:0000259" key="4">
    <source>
        <dbReference type="Pfam" id="PF14870"/>
    </source>
</evidence>
<evidence type="ECO:0000256" key="1">
    <source>
        <dbReference type="ARBA" id="ARBA00022531"/>
    </source>
</evidence>
<keyword evidence="2" id="KW-0604">Photosystem II</keyword>
<dbReference type="PANTHER" id="PTHR47199:SF2">
    <property type="entry name" value="PHOTOSYSTEM II STABILITY_ASSEMBLY FACTOR HCF136, CHLOROPLASTIC"/>
    <property type="match status" value="1"/>
</dbReference>
<dbReference type="OrthoDB" id="9813892at2"/>
<dbReference type="RefSeq" id="WP_091812964.1">
    <property type="nucleotide sequence ID" value="NZ_FNNE01000005.1"/>
</dbReference>
<keyword evidence="3" id="KW-0732">Signal</keyword>
<dbReference type="Proteomes" id="UP000199675">
    <property type="component" value="Unassembled WGS sequence"/>
</dbReference>
<evidence type="ECO:0000256" key="2">
    <source>
        <dbReference type="ARBA" id="ARBA00023276"/>
    </source>
</evidence>
<dbReference type="Pfam" id="PF14870">
    <property type="entry name" value="PSII_BNR"/>
    <property type="match status" value="1"/>
</dbReference>
<dbReference type="EMBL" id="FNNE01000005">
    <property type="protein sequence ID" value="SDW97521.1"/>
    <property type="molecule type" value="Genomic_DNA"/>
</dbReference>
<organism evidence="5 6">
    <name type="scientific">Marinobacter mobilis</name>
    <dbReference type="NCBI Taxonomy" id="488533"/>
    <lineage>
        <taxon>Bacteria</taxon>
        <taxon>Pseudomonadati</taxon>
        <taxon>Pseudomonadota</taxon>
        <taxon>Gammaproteobacteria</taxon>
        <taxon>Pseudomonadales</taxon>
        <taxon>Marinobacteraceae</taxon>
        <taxon>Marinobacter</taxon>
    </lineage>
</organism>
<dbReference type="AlphaFoldDB" id="A0A1H2XXH8"/>
<gene>
    <name evidence="5" type="ORF">SAMN04487960_105189</name>
</gene>
<dbReference type="SUPFAM" id="SSF110296">
    <property type="entry name" value="Oligoxyloglucan reducing end-specific cellobiohydrolase"/>
    <property type="match status" value="1"/>
</dbReference>
<protein>
    <recommendedName>
        <fullName evidence="4">Photosynthesis system II assembly factor Ycf48/Hcf136-like domain-containing protein</fullName>
    </recommendedName>
</protein>
<dbReference type="InterPro" id="IPR015943">
    <property type="entry name" value="WD40/YVTN_repeat-like_dom_sf"/>
</dbReference>
<evidence type="ECO:0000313" key="6">
    <source>
        <dbReference type="Proteomes" id="UP000199675"/>
    </source>
</evidence>
<name>A0A1H2XXH8_9GAMM</name>
<dbReference type="STRING" id="488533.SAMN04487960_105189"/>
<feature type="domain" description="Photosynthesis system II assembly factor Ycf48/Hcf136-like" evidence="4">
    <location>
        <begin position="178"/>
        <end position="295"/>
    </location>
</feature>
<accession>A0A1H2XXH8</accession>
<feature type="signal peptide" evidence="3">
    <location>
        <begin position="1"/>
        <end position="24"/>
    </location>
</feature>
<dbReference type="Gene3D" id="2.130.10.10">
    <property type="entry name" value="YVTN repeat-like/Quinoprotein amine dehydrogenase"/>
    <property type="match status" value="1"/>
</dbReference>
<sequence length="375" mass="39519">MKKHLLCACLTGIGFLTASHAALAEPLADRLERPANQSPLADRKLFTDLAVADGNSIGVGAEGVVLTLPAEGGMHQGDVPVDLLLTAVDFANASLGWAVGHDGAILVTNDGGRRWQKQIDGTRIGELMLSAAEDAVRVLEDATAATPDDEDLALRLENALFRLDDIQASLEYGPALPLMDVEFVDDRTGFAVGAFGMALVTRDGGQSWQFIPGLENPDSFHLNAVISPAQGVVLIAGENGLLFRSSDNGQSWDAPQEVGTDSLYNFVAGPKGELLAMGFGGSLHLSQNHGVTWTPLDTGTSDTLFGGTALSNGGMLLAQRGGLLYTENFEQFRVWPAPGRSIWMDVVEPSAGQLILAGQAGIKTLSLEEIMGGLQ</sequence>
<evidence type="ECO:0000256" key="3">
    <source>
        <dbReference type="SAM" id="SignalP"/>
    </source>
</evidence>
<dbReference type="InterPro" id="IPR028203">
    <property type="entry name" value="PSII_CF48-like_dom"/>
</dbReference>
<dbReference type="GO" id="GO:0009523">
    <property type="term" value="C:photosystem II"/>
    <property type="evidence" value="ECO:0007669"/>
    <property type="project" value="UniProtKB-KW"/>
</dbReference>
<feature type="chain" id="PRO_5011558466" description="Photosynthesis system II assembly factor Ycf48/Hcf136-like domain-containing protein" evidence="3">
    <location>
        <begin position="25"/>
        <end position="375"/>
    </location>
</feature>
<dbReference type="GO" id="GO:0015979">
    <property type="term" value="P:photosynthesis"/>
    <property type="evidence" value="ECO:0007669"/>
    <property type="project" value="UniProtKB-KW"/>
</dbReference>
<keyword evidence="1" id="KW-0602">Photosynthesis</keyword>
<reference evidence="5 6" key="1">
    <citation type="submission" date="2016-10" db="EMBL/GenBank/DDBJ databases">
        <authorList>
            <person name="de Groot N.N."/>
        </authorList>
    </citation>
    <scope>NUCLEOTIDE SEQUENCE [LARGE SCALE GENOMIC DNA]</scope>
    <source>
        <strain evidence="5 6">CGMCC 1.7059</strain>
    </source>
</reference>
<keyword evidence="6" id="KW-1185">Reference proteome</keyword>
<evidence type="ECO:0000313" key="5">
    <source>
        <dbReference type="EMBL" id="SDW97521.1"/>
    </source>
</evidence>